<dbReference type="AlphaFoldDB" id="A0A843VU80"/>
<organism evidence="1 2">
    <name type="scientific">Colocasia esculenta</name>
    <name type="common">Wild taro</name>
    <name type="synonym">Arum esculentum</name>
    <dbReference type="NCBI Taxonomy" id="4460"/>
    <lineage>
        <taxon>Eukaryota</taxon>
        <taxon>Viridiplantae</taxon>
        <taxon>Streptophyta</taxon>
        <taxon>Embryophyta</taxon>
        <taxon>Tracheophyta</taxon>
        <taxon>Spermatophyta</taxon>
        <taxon>Magnoliopsida</taxon>
        <taxon>Liliopsida</taxon>
        <taxon>Araceae</taxon>
        <taxon>Aroideae</taxon>
        <taxon>Colocasieae</taxon>
        <taxon>Colocasia</taxon>
    </lineage>
</organism>
<dbReference type="Proteomes" id="UP000652761">
    <property type="component" value="Unassembled WGS sequence"/>
</dbReference>
<keyword evidence="2" id="KW-1185">Reference proteome</keyword>
<accession>A0A843VU80</accession>
<dbReference type="EMBL" id="NMUH01002490">
    <property type="protein sequence ID" value="MQM00309.1"/>
    <property type="molecule type" value="Genomic_DNA"/>
</dbReference>
<name>A0A843VU80_COLES</name>
<evidence type="ECO:0000313" key="1">
    <source>
        <dbReference type="EMBL" id="MQM00309.1"/>
    </source>
</evidence>
<evidence type="ECO:0000313" key="2">
    <source>
        <dbReference type="Proteomes" id="UP000652761"/>
    </source>
</evidence>
<comment type="caution">
    <text evidence="1">The sequence shown here is derived from an EMBL/GenBank/DDBJ whole genome shotgun (WGS) entry which is preliminary data.</text>
</comment>
<sequence>MDLLLINKASIRNSSSSSLLLLPLSGAPLLPFWMQELFPALLLFFWKSTSSFPFGVRGSWSKCVDTQADCVDTTGYWL</sequence>
<reference evidence="1" key="1">
    <citation type="submission" date="2017-07" db="EMBL/GenBank/DDBJ databases">
        <title>Taro Niue Genome Assembly and Annotation.</title>
        <authorList>
            <person name="Atibalentja N."/>
            <person name="Keating K."/>
            <person name="Fields C.J."/>
        </authorList>
    </citation>
    <scope>NUCLEOTIDE SEQUENCE</scope>
    <source>
        <strain evidence="1">Niue_2</strain>
        <tissue evidence="1">Leaf</tissue>
    </source>
</reference>
<proteinExistence type="predicted"/>
<gene>
    <name evidence="1" type="ORF">Taro_033038</name>
</gene>
<protein>
    <submittedName>
        <fullName evidence="1">Uncharacterized protein</fullName>
    </submittedName>
</protein>